<reference evidence="2 3" key="1">
    <citation type="submission" date="2017-10" db="EMBL/GenBank/DDBJ databases">
        <authorList>
            <person name="Banno H."/>
            <person name="Chua N.-H."/>
        </authorList>
    </citation>
    <scope>NUCLEOTIDE SEQUENCE [LARGE SCALE GENOMIC DNA]</scope>
    <source>
        <strain evidence="2">Vibrio tapetis CECT4600</strain>
    </source>
</reference>
<dbReference type="Proteomes" id="UP000235828">
    <property type="component" value="Chromosome B"/>
</dbReference>
<dbReference type="AlphaFoldDB" id="A0A2N8ZLF8"/>
<proteinExistence type="predicted"/>
<evidence type="ECO:0000256" key="1">
    <source>
        <dbReference type="SAM" id="Phobius"/>
    </source>
</evidence>
<keyword evidence="3" id="KW-1185">Reference proteome</keyword>
<feature type="transmembrane region" description="Helical" evidence="1">
    <location>
        <begin position="20"/>
        <end position="40"/>
    </location>
</feature>
<protein>
    <submittedName>
        <fullName evidence="2">Putative Flp pilus assembly protein TadE</fullName>
    </submittedName>
</protein>
<evidence type="ECO:0000313" key="3">
    <source>
        <dbReference type="Proteomes" id="UP000235828"/>
    </source>
</evidence>
<organism evidence="2 3">
    <name type="scientific">Vibrio tapetis subsp. tapetis</name>
    <dbReference type="NCBI Taxonomy" id="1671868"/>
    <lineage>
        <taxon>Bacteria</taxon>
        <taxon>Pseudomonadati</taxon>
        <taxon>Pseudomonadota</taxon>
        <taxon>Gammaproteobacteria</taxon>
        <taxon>Vibrionales</taxon>
        <taxon>Vibrionaceae</taxon>
        <taxon>Vibrio</taxon>
    </lineage>
</organism>
<sequence length="180" mass="20180">MIMNKLNSKQKGSLTVEVAMGIPIFLAIVFGWVGICILTFSMSMTDHALTTAVMRTKKAGDTSNNESINYNQMIRDELNQAGGALWSNVVKHGSVNINVNYFRNYDDFLKCTDSYASAEQCPNKKDQPKNMALAVYELEYTYDPIVSIWFPDMSIKREVITIQEYERCSFKIGQGAGCAS</sequence>
<name>A0A2N8ZLF8_9VIBR</name>
<keyword evidence="1" id="KW-0812">Transmembrane</keyword>
<keyword evidence="1" id="KW-1133">Transmembrane helix</keyword>
<gene>
    <name evidence="2" type="ORF">VTAP4600_B1115</name>
</gene>
<dbReference type="KEGG" id="vta:B1115"/>
<keyword evidence="1" id="KW-0472">Membrane</keyword>
<dbReference type="EMBL" id="LT960612">
    <property type="protein sequence ID" value="SON52726.1"/>
    <property type="molecule type" value="Genomic_DNA"/>
</dbReference>
<evidence type="ECO:0000313" key="2">
    <source>
        <dbReference type="EMBL" id="SON52726.1"/>
    </source>
</evidence>
<accession>A0A2N8ZLF8</accession>